<dbReference type="Pfam" id="PF07022">
    <property type="entry name" value="Phage_CI_repr"/>
    <property type="match status" value="1"/>
</dbReference>
<dbReference type="GO" id="GO:0003677">
    <property type="term" value="F:DNA binding"/>
    <property type="evidence" value="ECO:0007669"/>
    <property type="project" value="InterPro"/>
</dbReference>
<accession>A0A0H3B063</accession>
<evidence type="ECO:0000313" key="3">
    <source>
        <dbReference type="EMBL" id="ACA67184.1"/>
    </source>
</evidence>
<dbReference type="InterPro" id="IPR010744">
    <property type="entry name" value="Phage_CI_N"/>
</dbReference>
<dbReference type="Gene3D" id="2.10.109.10">
    <property type="entry name" value="Umud Fragment, subunit A"/>
    <property type="match status" value="1"/>
</dbReference>
<dbReference type="InterPro" id="IPR010982">
    <property type="entry name" value="Lambda_DNA-bd_dom_sf"/>
</dbReference>
<dbReference type="GO" id="GO:0051259">
    <property type="term" value="P:protein complex oligomerization"/>
    <property type="evidence" value="ECO:0007669"/>
    <property type="project" value="InterPro"/>
</dbReference>
<reference evidence="3" key="1">
    <citation type="submission" date="2008-02" db="EMBL/GenBank/DDBJ databases">
        <title>Complete sequence of Yersinia pseudotuberculosis YPIII.</title>
        <authorList>
            <consortium name="US DOE Joint Genome Institute"/>
            <person name="Challacombe J.F."/>
            <person name="Bruce D."/>
            <person name="Detter J.C."/>
            <person name="Green L."/>
            <person name="Land M."/>
            <person name="Munk C."/>
            <person name="Lindler L.E."/>
            <person name="Nikolich M.P."/>
            <person name="Brettin T."/>
        </authorList>
    </citation>
    <scope>NUCLEOTIDE SEQUENCE</scope>
    <source>
        <strain evidence="3">YPIII</strain>
    </source>
</reference>
<dbReference type="GO" id="GO:0045892">
    <property type="term" value="P:negative regulation of DNA-templated transcription"/>
    <property type="evidence" value="ECO:0007669"/>
    <property type="project" value="InterPro"/>
</dbReference>
<dbReference type="InterPro" id="IPR032499">
    <property type="entry name" value="Phage_CI_C"/>
</dbReference>
<dbReference type="Gene3D" id="1.10.260.40">
    <property type="entry name" value="lambda repressor-like DNA-binding domains"/>
    <property type="match status" value="1"/>
</dbReference>
<gene>
    <name evidence="3" type="ordered locus">YPK_0883</name>
</gene>
<dbReference type="Pfam" id="PF16452">
    <property type="entry name" value="Phage_CI_C"/>
    <property type="match status" value="1"/>
</dbReference>
<dbReference type="PATRIC" id="fig|502800.11.peg.1509"/>
<dbReference type="EMBL" id="CP000950">
    <property type="protein sequence ID" value="ACA67184.1"/>
    <property type="molecule type" value="Genomic_DNA"/>
</dbReference>
<dbReference type="RefSeq" id="WP_012303666.1">
    <property type="nucleotide sequence ID" value="NZ_CP009792.1"/>
</dbReference>
<protein>
    <submittedName>
        <fullName evidence="3">CI repressor</fullName>
    </submittedName>
</protein>
<proteinExistence type="predicted"/>
<evidence type="ECO:0000259" key="1">
    <source>
        <dbReference type="Pfam" id="PF07022"/>
    </source>
</evidence>
<organism evidence="3">
    <name type="scientific">Yersinia pseudotuberculosis serotype O:3 (strain YPIII)</name>
    <dbReference type="NCBI Taxonomy" id="502800"/>
    <lineage>
        <taxon>Bacteria</taxon>
        <taxon>Pseudomonadati</taxon>
        <taxon>Pseudomonadota</taxon>
        <taxon>Gammaproteobacteria</taxon>
        <taxon>Enterobacterales</taxon>
        <taxon>Yersiniaceae</taxon>
        <taxon>Yersinia</taxon>
    </lineage>
</organism>
<evidence type="ECO:0000259" key="2">
    <source>
        <dbReference type="Pfam" id="PF16452"/>
    </source>
</evidence>
<dbReference type="AlphaFoldDB" id="A0A0H3B063"/>
<feature type="domain" description="Bacteriophage CI repressor C-terminal" evidence="2">
    <location>
        <begin position="82"/>
        <end position="180"/>
    </location>
</feature>
<feature type="domain" description="Bacteriophage CI repressor N-terminal" evidence="1">
    <location>
        <begin position="9"/>
        <end position="73"/>
    </location>
</feature>
<name>A0A0H3B063_YERPY</name>
<dbReference type="KEGG" id="ypy:YPK_0883"/>
<sequence length="187" mass="21126">MDFEKGGQEVIKRMLEAYGFSTRQALCNQLGVSKSTMATRFMRDIFPADWIIQCVMDTGVNIEWLASGTGVMFNNVINDVVKVPRIKLINGNQQPANHLFLDKVMMKSDLAKPAIIDDGINSYLVDLETEILSDGIWLIDIDGKSSIRKIQQLPGHKLRVSNEELTFDCKVEDVRFIAKVDTIFQKV</sequence>